<feature type="transmembrane region" description="Helical" evidence="6">
    <location>
        <begin position="85"/>
        <end position="115"/>
    </location>
</feature>
<dbReference type="PANTHER" id="PTHR12570">
    <property type="match status" value="1"/>
</dbReference>
<dbReference type="GO" id="GO:0016020">
    <property type="term" value="C:membrane"/>
    <property type="evidence" value="ECO:0007669"/>
    <property type="project" value="UniProtKB-SubCell"/>
</dbReference>
<dbReference type="SUPFAM" id="SSF103481">
    <property type="entry name" value="Multidrug resistance efflux transporter EmrE"/>
    <property type="match status" value="1"/>
</dbReference>
<dbReference type="InterPro" id="IPR037185">
    <property type="entry name" value="EmrE-like"/>
</dbReference>
<dbReference type="EMBL" id="KV419395">
    <property type="protein sequence ID" value="KZS98516.1"/>
    <property type="molecule type" value="Genomic_DNA"/>
</dbReference>
<feature type="compositionally biased region" description="Polar residues" evidence="5">
    <location>
        <begin position="434"/>
        <end position="443"/>
    </location>
</feature>
<keyword evidence="8" id="KW-1185">Reference proteome</keyword>
<feature type="transmembrane region" description="Helical" evidence="6">
    <location>
        <begin position="227"/>
        <end position="251"/>
    </location>
</feature>
<evidence type="ECO:0000256" key="2">
    <source>
        <dbReference type="ARBA" id="ARBA00022692"/>
    </source>
</evidence>
<evidence type="ECO:0000256" key="5">
    <source>
        <dbReference type="SAM" id="MobiDB-lite"/>
    </source>
</evidence>
<feature type="transmembrane region" description="Helical" evidence="6">
    <location>
        <begin position="121"/>
        <end position="141"/>
    </location>
</feature>
<feature type="transmembrane region" description="Helical" evidence="6">
    <location>
        <begin position="27"/>
        <end position="46"/>
    </location>
</feature>
<feature type="transmembrane region" description="Helical" evidence="6">
    <location>
        <begin position="263"/>
        <end position="282"/>
    </location>
</feature>
<keyword evidence="3 6" id="KW-1133">Transmembrane helix</keyword>
<dbReference type="OrthoDB" id="6428174at2759"/>
<protein>
    <submittedName>
        <fullName evidence="7">DUF803-domain-containing protein</fullName>
    </submittedName>
</protein>
<feature type="region of interest" description="Disordered" evidence="5">
    <location>
        <begin position="370"/>
        <end position="396"/>
    </location>
</feature>
<evidence type="ECO:0000313" key="7">
    <source>
        <dbReference type="EMBL" id="KZS98516.1"/>
    </source>
</evidence>
<evidence type="ECO:0000256" key="4">
    <source>
        <dbReference type="ARBA" id="ARBA00023136"/>
    </source>
</evidence>
<name>A0A165A5T3_9AGAM</name>
<feature type="transmembrane region" description="Helical" evidence="6">
    <location>
        <begin position="162"/>
        <end position="180"/>
    </location>
</feature>
<feature type="region of interest" description="Disordered" evidence="5">
    <location>
        <begin position="422"/>
        <end position="447"/>
    </location>
</feature>
<keyword evidence="4 6" id="KW-0472">Membrane</keyword>
<reference evidence="7 8" key="1">
    <citation type="journal article" date="2016" name="Mol. Biol. Evol.">
        <title>Comparative Genomics of Early-Diverging Mushroom-Forming Fungi Provides Insights into the Origins of Lignocellulose Decay Capabilities.</title>
        <authorList>
            <person name="Nagy L.G."/>
            <person name="Riley R."/>
            <person name="Tritt A."/>
            <person name="Adam C."/>
            <person name="Daum C."/>
            <person name="Floudas D."/>
            <person name="Sun H."/>
            <person name="Yadav J.S."/>
            <person name="Pangilinan J."/>
            <person name="Larsson K.H."/>
            <person name="Matsuura K."/>
            <person name="Barry K."/>
            <person name="Labutti K."/>
            <person name="Kuo R."/>
            <person name="Ohm R.A."/>
            <person name="Bhattacharya S.S."/>
            <person name="Shirouzu T."/>
            <person name="Yoshinaga Y."/>
            <person name="Martin F.M."/>
            <person name="Grigoriev I.V."/>
            <person name="Hibbett D.S."/>
        </authorList>
    </citation>
    <scope>NUCLEOTIDE SEQUENCE [LARGE SCALE GENOMIC DNA]</scope>
    <source>
        <strain evidence="7 8">HHB9708</strain>
    </source>
</reference>
<proteinExistence type="predicted"/>
<dbReference type="Pfam" id="PF05653">
    <property type="entry name" value="Mg_trans_NIPA"/>
    <property type="match status" value="1"/>
</dbReference>
<feature type="transmembrane region" description="Helical" evidence="6">
    <location>
        <begin position="289"/>
        <end position="308"/>
    </location>
</feature>
<dbReference type="InterPro" id="IPR008521">
    <property type="entry name" value="Mg_trans_NIPA"/>
</dbReference>
<feature type="transmembrane region" description="Helical" evidence="6">
    <location>
        <begin position="192"/>
        <end position="215"/>
    </location>
</feature>
<sequence>MSSSSSASASATTTAGVTPALGSKFKIVGILLAVVSGLLIGSSFVFKKKGLQRSQQDAGEGVAYLKSPMWWTGMTMMILGEICNFVAYAFVEAIVVTPLGALSVVICAILSSIFLKEKLSFFGWVGCGLCIVGSTTIALNGPQEPTVGEIKAFEKLFLAPGFLIWAGALIVASLSIIFYFGPKYGKQNMLWYIAVCSMIGGLSVSCTTGLGAAIVTSITGENQFKFWFIYFLLAFVSVTLVTEVIFLNKALALFNTAMVTPTYYVIFTFCTLVTTVVLFDGLKTSATQLLTIVCGFLTICAGITILQMSKVDPTQLNKLDRKSTLLLQAARQDTELAEKSITGAEDPGIDALRGSFGTFGSMRRIQSARRMSISSRGGGSSLRSRHNNSSGSGGALYGDGGLGAQLPGIGGLQRHQLYDAPVPRDELGNPVSPNPSARSQGPRTPTVKFGEENVAHYYPSPGIVGGARHEHVRAGSAGRHPLQTPSITSTEDGEYEIPARSLSPQRVSTASPPPPPIFNPSNARTIPQSAPPLQSTFYDANHPGFRDPFQNIPATSHAADFSSSDYDTPTRSHRPSRQLTPRRYPKSHTEEDQEESIGLVERSDIDSSEEEDVHGGIRLVTSTPSQV</sequence>
<accession>A0A165A5T3</accession>
<comment type="subcellular location">
    <subcellularLocation>
        <location evidence="1">Membrane</location>
        <topology evidence="1">Multi-pass membrane protein</topology>
    </subcellularLocation>
</comment>
<feature type="region of interest" description="Disordered" evidence="5">
    <location>
        <begin position="471"/>
        <end position="627"/>
    </location>
</feature>
<dbReference type="Proteomes" id="UP000076722">
    <property type="component" value="Unassembled WGS sequence"/>
</dbReference>
<feature type="compositionally biased region" description="Polar residues" evidence="5">
    <location>
        <begin position="519"/>
        <end position="538"/>
    </location>
</feature>
<dbReference type="AlphaFoldDB" id="A0A165A5T3"/>
<evidence type="ECO:0000313" key="8">
    <source>
        <dbReference type="Proteomes" id="UP000076722"/>
    </source>
</evidence>
<evidence type="ECO:0000256" key="3">
    <source>
        <dbReference type="ARBA" id="ARBA00022989"/>
    </source>
</evidence>
<keyword evidence="2 6" id="KW-0812">Transmembrane</keyword>
<dbReference type="GO" id="GO:0015095">
    <property type="term" value="F:magnesium ion transmembrane transporter activity"/>
    <property type="evidence" value="ECO:0007669"/>
    <property type="project" value="InterPro"/>
</dbReference>
<evidence type="ECO:0000256" key="1">
    <source>
        <dbReference type="ARBA" id="ARBA00004141"/>
    </source>
</evidence>
<gene>
    <name evidence="7" type="ORF">SISNIDRAFT_448777</name>
</gene>
<evidence type="ECO:0000256" key="6">
    <source>
        <dbReference type="SAM" id="Phobius"/>
    </source>
</evidence>
<dbReference type="PANTHER" id="PTHR12570:SF92">
    <property type="entry name" value="SPICHTHYIN, ISOFORM B"/>
    <property type="match status" value="1"/>
</dbReference>
<organism evidence="7 8">
    <name type="scientific">Sistotremastrum niveocremeum HHB9708</name>
    <dbReference type="NCBI Taxonomy" id="1314777"/>
    <lineage>
        <taxon>Eukaryota</taxon>
        <taxon>Fungi</taxon>
        <taxon>Dikarya</taxon>
        <taxon>Basidiomycota</taxon>
        <taxon>Agaricomycotina</taxon>
        <taxon>Agaricomycetes</taxon>
        <taxon>Sistotremastrales</taxon>
        <taxon>Sistotremastraceae</taxon>
        <taxon>Sertulicium</taxon>
        <taxon>Sertulicium niveocremeum</taxon>
    </lineage>
</organism>